<keyword evidence="18" id="KW-0479">Metal-binding</keyword>
<accession>M7NFE0</accession>
<feature type="transmembrane region" description="Helical" evidence="19">
    <location>
        <begin position="64"/>
        <end position="84"/>
    </location>
</feature>
<evidence type="ECO:0000256" key="17">
    <source>
        <dbReference type="PIRSR" id="PIRSR600829-3"/>
    </source>
</evidence>
<keyword evidence="11" id="KW-0443">Lipid metabolism</keyword>
<keyword evidence="6 19" id="KW-0812">Transmembrane</keyword>
<evidence type="ECO:0000256" key="7">
    <source>
        <dbReference type="ARBA" id="ARBA00022741"/>
    </source>
</evidence>
<evidence type="ECO:0000256" key="5">
    <source>
        <dbReference type="ARBA" id="ARBA00022679"/>
    </source>
</evidence>
<feature type="binding site" evidence="18">
    <location>
        <position position="85"/>
    </location>
    <ligand>
        <name>a divalent metal cation</name>
        <dbReference type="ChEBI" id="CHEBI:60240"/>
    </ligand>
</feature>
<feature type="active site" description="Proton acceptor" evidence="15">
    <location>
        <position position="78"/>
    </location>
</feature>
<evidence type="ECO:0000256" key="10">
    <source>
        <dbReference type="ARBA" id="ARBA00022989"/>
    </source>
</evidence>
<dbReference type="PROSITE" id="PS01069">
    <property type="entry name" value="DAGK_PROKAR"/>
    <property type="match status" value="1"/>
</dbReference>
<dbReference type="GO" id="GO:0005524">
    <property type="term" value="F:ATP binding"/>
    <property type="evidence" value="ECO:0007669"/>
    <property type="project" value="UniProtKB-KW"/>
</dbReference>
<evidence type="ECO:0000256" key="13">
    <source>
        <dbReference type="ARBA" id="ARBA00023209"/>
    </source>
</evidence>
<evidence type="ECO:0000256" key="4">
    <source>
        <dbReference type="ARBA" id="ARBA00022516"/>
    </source>
</evidence>
<dbReference type="Proteomes" id="UP000011919">
    <property type="component" value="Unassembled WGS sequence"/>
</dbReference>
<dbReference type="GO" id="GO:0005886">
    <property type="term" value="C:plasma membrane"/>
    <property type="evidence" value="ECO:0007669"/>
    <property type="project" value="UniProtKB-SubCell"/>
</dbReference>
<keyword evidence="12 19" id="KW-0472">Membrane</keyword>
<dbReference type="GO" id="GO:0036433">
    <property type="term" value="F:di-trans, poly-cis-undecaprenol kinase activity"/>
    <property type="evidence" value="ECO:0007669"/>
    <property type="project" value="UniProtKB-EC"/>
</dbReference>
<evidence type="ECO:0000256" key="6">
    <source>
        <dbReference type="ARBA" id="ARBA00022692"/>
    </source>
</evidence>
<evidence type="ECO:0000256" key="14">
    <source>
        <dbReference type="ARBA" id="ARBA00023264"/>
    </source>
</evidence>
<comment type="caution">
    <text evidence="20">The sequence shown here is derived from an EMBL/GenBank/DDBJ whole genome shotgun (WGS) entry which is preliminary data.</text>
</comment>
<dbReference type="EMBL" id="AOFT01000010">
    <property type="protein sequence ID" value="EMR05906.1"/>
    <property type="molecule type" value="Genomic_DNA"/>
</dbReference>
<keyword evidence="7 17" id="KW-0547">Nucleotide-binding</keyword>
<dbReference type="InterPro" id="IPR033717">
    <property type="entry name" value="UDPK"/>
</dbReference>
<feature type="transmembrane region" description="Helical" evidence="19">
    <location>
        <begin position="105"/>
        <end position="126"/>
    </location>
</feature>
<feature type="transmembrane region" description="Helical" evidence="19">
    <location>
        <begin position="40"/>
        <end position="58"/>
    </location>
</feature>
<gene>
    <name evidence="20" type="primary">dgkA</name>
    <name evidence="20" type="ORF">C772_02177</name>
</gene>
<dbReference type="InterPro" id="IPR036945">
    <property type="entry name" value="DAGK_sf"/>
</dbReference>
<protein>
    <submittedName>
        <fullName evidence="20">Undecaprenol kinase</fullName>
        <ecNumber evidence="20">2.7.1.66</ecNumber>
    </submittedName>
</protein>
<evidence type="ECO:0000256" key="16">
    <source>
        <dbReference type="PIRSR" id="PIRSR600829-2"/>
    </source>
</evidence>
<keyword evidence="14" id="KW-1208">Phospholipid metabolism</keyword>
<comment type="subcellular location">
    <subcellularLocation>
        <location evidence="1">Cell membrane</location>
        <topology evidence="1">Multi-pass membrane protein</topology>
    </subcellularLocation>
</comment>
<evidence type="ECO:0000256" key="1">
    <source>
        <dbReference type="ARBA" id="ARBA00004651"/>
    </source>
</evidence>
<keyword evidence="13" id="KW-0594">Phospholipid biosynthesis</keyword>
<evidence type="ECO:0000256" key="11">
    <source>
        <dbReference type="ARBA" id="ARBA00023098"/>
    </source>
</evidence>
<dbReference type="EC" id="2.7.1.66" evidence="20"/>
<keyword evidence="3" id="KW-1003">Cell membrane</keyword>
<dbReference type="eggNOG" id="COG0818">
    <property type="taxonomic scope" value="Bacteria"/>
</dbReference>
<proteinExistence type="inferred from homology"/>
<feature type="binding site" evidence="17">
    <location>
        <begin position="94"/>
        <end position="96"/>
    </location>
    <ligand>
        <name>ATP</name>
        <dbReference type="ChEBI" id="CHEBI:30616"/>
    </ligand>
</feature>
<comment type="cofactor">
    <cofactor evidence="18">
        <name>Mg(2+)</name>
        <dbReference type="ChEBI" id="CHEBI:18420"/>
    </cofactor>
    <text evidence="18">Mn(2+), Zn(2+), Cd(2+) and Co(2+) support activity to lesser extents.</text>
</comment>
<dbReference type="InterPro" id="IPR000829">
    <property type="entry name" value="DAGK"/>
</dbReference>
<name>M7NFE0_9BACL</name>
<keyword evidence="10 19" id="KW-1133">Transmembrane helix</keyword>
<feature type="binding site" evidence="17">
    <location>
        <position position="85"/>
    </location>
    <ligand>
        <name>ATP</name>
        <dbReference type="ChEBI" id="CHEBI:30616"/>
    </ligand>
</feature>
<evidence type="ECO:0000313" key="21">
    <source>
        <dbReference type="Proteomes" id="UP000011919"/>
    </source>
</evidence>
<evidence type="ECO:0000256" key="12">
    <source>
        <dbReference type="ARBA" id="ARBA00023136"/>
    </source>
</evidence>
<dbReference type="PANTHER" id="PTHR34299:SF1">
    <property type="entry name" value="DIACYLGLYCEROL KINASE"/>
    <property type="match status" value="1"/>
</dbReference>
<evidence type="ECO:0000313" key="20">
    <source>
        <dbReference type="EMBL" id="EMR05906.1"/>
    </source>
</evidence>
<feature type="binding site" evidence="18">
    <location>
        <position position="37"/>
    </location>
    <ligand>
        <name>a divalent metal cation</name>
        <dbReference type="ChEBI" id="CHEBI:60240"/>
    </ligand>
</feature>
<organism evidence="20 21">
    <name type="scientific">Bhargavaea cecembensis DSE10</name>
    <dbReference type="NCBI Taxonomy" id="1235279"/>
    <lineage>
        <taxon>Bacteria</taxon>
        <taxon>Bacillati</taxon>
        <taxon>Bacillota</taxon>
        <taxon>Bacilli</taxon>
        <taxon>Bacillales</taxon>
        <taxon>Caryophanaceae</taxon>
        <taxon>Bhargavaea</taxon>
    </lineage>
</organism>
<evidence type="ECO:0000256" key="9">
    <source>
        <dbReference type="ARBA" id="ARBA00022840"/>
    </source>
</evidence>
<evidence type="ECO:0000256" key="19">
    <source>
        <dbReference type="SAM" id="Phobius"/>
    </source>
</evidence>
<feature type="binding site" evidence="17">
    <location>
        <position position="37"/>
    </location>
    <ligand>
        <name>ATP</name>
        <dbReference type="ChEBI" id="CHEBI:30616"/>
    </ligand>
</feature>
<reference evidence="20 21" key="1">
    <citation type="journal article" date="2013" name="Genome Announc.">
        <title>Draft Genome Sequence of Bhargavaea cecembensis Strain DSE10T, Isolated from a Deep-Sea Sediment Sample Collected at a Depth of 5,904 m from the Chagos-Laccadive Ridge System in the Indian Ocean.</title>
        <authorList>
            <person name="Shivaji S."/>
            <person name="Ara S."/>
            <person name="Begum Z."/>
            <person name="Ruth M."/>
            <person name="Singh A."/>
            <person name="Kumar Pinnaka A."/>
        </authorList>
    </citation>
    <scope>NUCLEOTIDE SEQUENCE [LARGE SCALE GENOMIC DNA]</scope>
    <source>
        <strain evidence="20 21">DSE10</strain>
    </source>
</reference>
<keyword evidence="8 20" id="KW-0418">Kinase</keyword>
<evidence type="ECO:0000256" key="8">
    <source>
        <dbReference type="ARBA" id="ARBA00022777"/>
    </source>
</evidence>
<dbReference type="STRING" id="1235279.C772_02177"/>
<evidence type="ECO:0000256" key="3">
    <source>
        <dbReference type="ARBA" id="ARBA00022475"/>
    </source>
</evidence>
<keyword evidence="18" id="KW-0460">Magnesium</keyword>
<dbReference type="CDD" id="cd14265">
    <property type="entry name" value="UDPK_IM_like"/>
    <property type="match status" value="1"/>
</dbReference>
<evidence type="ECO:0000256" key="18">
    <source>
        <dbReference type="PIRSR" id="PIRSR600829-4"/>
    </source>
</evidence>
<sequence length="134" mass="14833">MKFWRRSVSGVTRMDIRKLFCSFRFAWRGIAHGFRTEQNFRFHVIAAVIAAAAGWVTGLSPSEWMIVILLSGGMFALELINTAIERVVDLVSPEHHPLAGQAKDAAAGAVLVFAVASAVIGFMIFIPKWLNLLF</sequence>
<evidence type="ECO:0000256" key="2">
    <source>
        <dbReference type="ARBA" id="ARBA00005967"/>
    </source>
</evidence>
<keyword evidence="4" id="KW-0444">Lipid biosynthesis</keyword>
<dbReference type="Pfam" id="PF01219">
    <property type="entry name" value="DAGK_prokar"/>
    <property type="match status" value="1"/>
</dbReference>
<feature type="binding site" evidence="16">
    <location>
        <position position="78"/>
    </location>
    <ligand>
        <name>substrate</name>
    </ligand>
</feature>
<keyword evidence="5 20" id="KW-0808">Transferase</keyword>
<dbReference type="Gene3D" id="1.10.287.3610">
    <property type="match status" value="1"/>
</dbReference>
<dbReference type="GO" id="GO:0046872">
    <property type="term" value="F:metal ion binding"/>
    <property type="evidence" value="ECO:0007669"/>
    <property type="project" value="UniProtKB-KW"/>
</dbReference>
<evidence type="ECO:0000256" key="15">
    <source>
        <dbReference type="PIRSR" id="PIRSR600829-1"/>
    </source>
</evidence>
<dbReference type="GO" id="GO:0008654">
    <property type="term" value="P:phospholipid biosynthetic process"/>
    <property type="evidence" value="ECO:0007669"/>
    <property type="project" value="UniProtKB-KW"/>
</dbReference>
<comment type="similarity">
    <text evidence="2">Belongs to the bacterial diacylglycerol kinase family.</text>
</comment>
<dbReference type="PANTHER" id="PTHR34299">
    <property type="entry name" value="DIACYLGLYCEROL KINASE"/>
    <property type="match status" value="1"/>
</dbReference>
<keyword evidence="9 17" id="KW-0067">ATP-binding</keyword>
<dbReference type="AlphaFoldDB" id="M7NFE0"/>
<feature type="binding site" evidence="17">
    <location>
        <begin position="103"/>
        <end position="104"/>
    </location>
    <ligand>
        <name>ATP</name>
        <dbReference type="ChEBI" id="CHEBI:30616"/>
    </ligand>
</feature>
<dbReference type="PATRIC" id="fig|1235279.3.peg.2182"/>
<keyword evidence="21" id="KW-1185">Reference proteome</keyword>